<protein>
    <submittedName>
        <fullName evidence="1">Uncharacterized protein</fullName>
    </submittedName>
</protein>
<sequence length="404" mass="46226">MSNNNSNLIYSSIRFTQDDSKPHQINIIAEVDDNGWYYTDVVGRFCFISNEGCIYLPDGSKKNYKRFSALANKVYTIDALAMMNSNLIETVKNAVNTVSNIAEIETIQESEVTVTETMDQTIAPVSDININKDNETDSTSFTAYNRSFPSYNEAYNFCLTSDFDPSYIVYESPCMPSDSLLKLDLQLFSSITQESPEAAQEATRNIYESNYDAVNIQTINGELIQARIHPSDIHNNMHKVCYSSDDYFYIPDSDIVSVSPITYTKSRTKKGVIYRNFGTTLELSYIIETTKCDDEPNINYSNITKKLCSNLNSVFDTFNLWQKQGYKNISVGTIVKQNGNDIIDDYSDTLETAINNNEMDKLKKQKEQLNLALQEIQLYKEFIQKYNADKMFKKFIEDQQTVNR</sequence>
<accession>A0ABX7L8B7</accession>
<keyword evidence="2" id="KW-1185">Reference proteome</keyword>
<reference evidence="1 2" key="1">
    <citation type="submission" date="2021-02" db="EMBL/GenBank/DDBJ databases">
        <title>Paenibacillus tianjinensis sp. nov.</title>
        <authorList>
            <person name="Liu H."/>
        </authorList>
    </citation>
    <scope>NUCLEOTIDE SEQUENCE [LARGE SCALE GENOMIC DNA]</scope>
    <source>
        <strain evidence="1 2">TB2019</strain>
    </source>
</reference>
<dbReference type="RefSeq" id="WP_206101149.1">
    <property type="nucleotide sequence ID" value="NZ_CP070969.1"/>
</dbReference>
<organism evidence="1 2">
    <name type="scientific">Paenibacillus tianjinensis</name>
    <dbReference type="NCBI Taxonomy" id="2810347"/>
    <lineage>
        <taxon>Bacteria</taxon>
        <taxon>Bacillati</taxon>
        <taxon>Bacillota</taxon>
        <taxon>Bacilli</taxon>
        <taxon>Bacillales</taxon>
        <taxon>Paenibacillaceae</taxon>
        <taxon>Paenibacillus</taxon>
    </lineage>
</organism>
<evidence type="ECO:0000313" key="2">
    <source>
        <dbReference type="Proteomes" id="UP000663452"/>
    </source>
</evidence>
<dbReference type="EMBL" id="CP070969">
    <property type="protein sequence ID" value="QSF43516.1"/>
    <property type="molecule type" value="Genomic_DNA"/>
</dbReference>
<evidence type="ECO:0000313" key="1">
    <source>
        <dbReference type="EMBL" id="QSF43516.1"/>
    </source>
</evidence>
<proteinExistence type="predicted"/>
<dbReference type="Proteomes" id="UP000663452">
    <property type="component" value="Chromosome"/>
</dbReference>
<gene>
    <name evidence="1" type="ORF">JRJ22_19835</name>
</gene>
<name>A0ABX7L8B7_9BACL</name>